<dbReference type="InterPro" id="IPR052196">
    <property type="entry name" value="Bact_Kbp"/>
</dbReference>
<dbReference type="Gene3D" id="3.10.350.10">
    <property type="entry name" value="LysM domain"/>
    <property type="match status" value="1"/>
</dbReference>
<dbReference type="PANTHER" id="PTHR34700">
    <property type="entry name" value="POTASSIUM BINDING PROTEIN KBP"/>
    <property type="match status" value="1"/>
</dbReference>
<feature type="domain" description="LysM" evidence="2">
    <location>
        <begin position="32"/>
        <end position="80"/>
    </location>
</feature>
<name>A0A193LK44_9GAMM</name>
<accession>A0A193LK44</accession>
<dbReference type="CDD" id="cd00118">
    <property type="entry name" value="LysM"/>
    <property type="match status" value="1"/>
</dbReference>
<evidence type="ECO:0000256" key="1">
    <source>
        <dbReference type="SAM" id="MobiDB-lite"/>
    </source>
</evidence>
<evidence type="ECO:0000313" key="3">
    <source>
        <dbReference type="EMBL" id="ANO52882.1"/>
    </source>
</evidence>
<dbReference type="InterPro" id="IPR036779">
    <property type="entry name" value="LysM_dom_sf"/>
</dbReference>
<dbReference type="KEGG" id="woc:BA177_00480"/>
<organism evidence="3 4">
    <name type="scientific">Woeseia oceani</name>
    <dbReference type="NCBI Taxonomy" id="1548547"/>
    <lineage>
        <taxon>Bacteria</taxon>
        <taxon>Pseudomonadati</taxon>
        <taxon>Pseudomonadota</taxon>
        <taxon>Gammaproteobacteria</taxon>
        <taxon>Woeseiales</taxon>
        <taxon>Woeseiaceae</taxon>
        <taxon>Woeseia</taxon>
    </lineage>
</organism>
<dbReference type="AlphaFoldDB" id="A0A193LK44"/>
<feature type="region of interest" description="Disordered" evidence="1">
    <location>
        <begin position="1"/>
        <end position="26"/>
    </location>
</feature>
<protein>
    <recommendedName>
        <fullName evidence="2">LysM domain-containing protein</fullName>
    </recommendedName>
</protein>
<proteinExistence type="predicted"/>
<dbReference type="Proteomes" id="UP000092695">
    <property type="component" value="Chromosome"/>
</dbReference>
<sequence>MDPNANRTSAQTAPQQNIQPLNRVPLASGHPDEYVVKRGDTLWDIAGQFLQDPWHWPEVWYVNPQVENPHLIYPGDVLALVMIDGQPRITLRGSAYRLSPQARITPLDAAVTSIPYEQIASFLSRGMVLERSQIDSLPYVLATRGQRMIAAAGNDVYVRGGEPAAPGTRYSIVHVGDELVDPDDNKVVGYQGIFVGEGALSRGGDPATVSLTDTNREALTGDRLIPESVDIPLNFFPKAPDTDVDGKIISVVDGVSLIGQYQVVVLNRGARDGIAPGDVLTVFQSGEEVRDRFARGSDGFLPSFGGEKVRLPDEQAGTVMVFKVYDRIGYGLVMQATSEIRVFDAVRSP</sequence>
<evidence type="ECO:0000259" key="2">
    <source>
        <dbReference type="PROSITE" id="PS51782"/>
    </source>
</evidence>
<dbReference type="STRING" id="1548547.BA177_00480"/>
<reference evidence="3 4" key="1">
    <citation type="submission" date="2016-06" db="EMBL/GenBank/DDBJ databases">
        <title>Complete genome sequence of a deep-branching marine Gamma Proteobacterium Woeseia oceani type strain XK5.</title>
        <authorList>
            <person name="Mu D."/>
            <person name="Du Z."/>
        </authorList>
    </citation>
    <scope>NUCLEOTIDE SEQUENCE [LARGE SCALE GENOMIC DNA]</scope>
    <source>
        <strain evidence="3 4">XK5</strain>
    </source>
</reference>
<dbReference type="PROSITE" id="PS51782">
    <property type="entry name" value="LYSM"/>
    <property type="match status" value="1"/>
</dbReference>
<dbReference type="PANTHER" id="PTHR34700:SF4">
    <property type="entry name" value="PHAGE-LIKE ELEMENT PBSX PROTEIN XKDP"/>
    <property type="match status" value="1"/>
</dbReference>
<dbReference type="InterPro" id="IPR018392">
    <property type="entry name" value="LysM"/>
</dbReference>
<evidence type="ECO:0000313" key="4">
    <source>
        <dbReference type="Proteomes" id="UP000092695"/>
    </source>
</evidence>
<dbReference type="Pfam" id="PF01476">
    <property type="entry name" value="LysM"/>
    <property type="match status" value="1"/>
</dbReference>
<keyword evidence="4" id="KW-1185">Reference proteome</keyword>
<dbReference type="EMBL" id="CP016268">
    <property type="protein sequence ID" value="ANO52882.1"/>
    <property type="molecule type" value="Genomic_DNA"/>
</dbReference>
<dbReference type="SUPFAM" id="SSF54106">
    <property type="entry name" value="LysM domain"/>
    <property type="match status" value="1"/>
</dbReference>
<gene>
    <name evidence="3" type="ORF">BA177_00480</name>
</gene>
<feature type="compositionally biased region" description="Polar residues" evidence="1">
    <location>
        <begin position="1"/>
        <end position="20"/>
    </location>
</feature>
<dbReference type="OrthoDB" id="9765158at2"/>